<organism evidence="6">
    <name type="scientific">Vecturithrix granuli</name>
    <dbReference type="NCBI Taxonomy" id="1499967"/>
    <lineage>
        <taxon>Bacteria</taxon>
        <taxon>Candidatus Moduliflexota</taxon>
        <taxon>Candidatus Vecturitrichia</taxon>
        <taxon>Candidatus Vecturitrichales</taxon>
        <taxon>Candidatus Vecturitrichaceae</taxon>
        <taxon>Candidatus Vecturithrix</taxon>
    </lineage>
</organism>
<dbReference type="InterPro" id="IPR013149">
    <property type="entry name" value="ADH-like_C"/>
</dbReference>
<evidence type="ECO:0000259" key="5">
    <source>
        <dbReference type="SMART" id="SM00829"/>
    </source>
</evidence>
<feature type="domain" description="Enoyl reductase (ER)" evidence="5">
    <location>
        <begin position="14"/>
        <end position="340"/>
    </location>
</feature>
<protein>
    <submittedName>
        <fullName evidence="6">Alcohol dehydrogenase GroES domain protein</fullName>
    </submittedName>
</protein>
<dbReference type="EMBL" id="DF820473">
    <property type="protein sequence ID" value="GAK60538.1"/>
    <property type="molecule type" value="Genomic_DNA"/>
</dbReference>
<dbReference type="Gene3D" id="3.40.50.720">
    <property type="entry name" value="NAD(P)-binding Rossmann-like Domain"/>
    <property type="match status" value="1"/>
</dbReference>
<dbReference type="InterPro" id="IPR002328">
    <property type="entry name" value="ADH_Zn_CS"/>
</dbReference>
<reference evidence="6" key="1">
    <citation type="journal article" date="2015" name="PeerJ">
        <title>First genomic representation of candidate bacterial phylum KSB3 points to enhanced environmental sensing as a trigger of wastewater bulking.</title>
        <authorList>
            <person name="Sekiguchi Y."/>
            <person name="Ohashi A."/>
            <person name="Parks D.H."/>
            <person name="Yamauchi T."/>
            <person name="Tyson G.W."/>
            <person name="Hugenholtz P."/>
        </authorList>
    </citation>
    <scope>NUCLEOTIDE SEQUENCE [LARGE SCALE GENOMIC DNA]</scope>
</reference>
<keyword evidence="7" id="KW-1185">Reference proteome</keyword>
<dbReference type="Gene3D" id="3.90.180.10">
    <property type="entry name" value="Medium-chain alcohol dehydrogenases, catalytic domain"/>
    <property type="match status" value="1"/>
</dbReference>
<dbReference type="CDD" id="cd08234">
    <property type="entry name" value="threonine_DH_like"/>
    <property type="match status" value="1"/>
</dbReference>
<dbReference type="InterPro" id="IPR050129">
    <property type="entry name" value="Zn_alcohol_dh"/>
</dbReference>
<keyword evidence="3" id="KW-0560">Oxidoreductase</keyword>
<comment type="cofactor">
    <cofactor evidence="4">
        <name>Zn(2+)</name>
        <dbReference type="ChEBI" id="CHEBI:29105"/>
    </cofactor>
</comment>
<dbReference type="InterPro" id="IPR020843">
    <property type="entry name" value="ER"/>
</dbReference>
<dbReference type="SMART" id="SM00829">
    <property type="entry name" value="PKS_ER"/>
    <property type="match status" value="1"/>
</dbReference>
<dbReference type="SUPFAM" id="SSF51735">
    <property type="entry name" value="NAD(P)-binding Rossmann-fold domains"/>
    <property type="match status" value="1"/>
</dbReference>
<evidence type="ECO:0000256" key="4">
    <source>
        <dbReference type="RuleBase" id="RU361277"/>
    </source>
</evidence>
<dbReference type="STRING" id="1499967.U27_00435"/>
<dbReference type="Proteomes" id="UP000030661">
    <property type="component" value="Unassembled WGS sequence"/>
</dbReference>
<keyword evidence="1 4" id="KW-0479">Metal-binding</keyword>
<dbReference type="eggNOG" id="COG1063">
    <property type="taxonomic scope" value="Bacteria"/>
</dbReference>
<evidence type="ECO:0000313" key="6">
    <source>
        <dbReference type="EMBL" id="GAK60538.1"/>
    </source>
</evidence>
<keyword evidence="2 4" id="KW-0862">Zinc</keyword>
<dbReference type="Pfam" id="PF00107">
    <property type="entry name" value="ADH_zinc_N"/>
    <property type="match status" value="1"/>
</dbReference>
<dbReference type="PROSITE" id="PS00059">
    <property type="entry name" value="ADH_ZINC"/>
    <property type="match status" value="1"/>
</dbReference>
<comment type="similarity">
    <text evidence="4">Belongs to the zinc-containing alcohol dehydrogenase family.</text>
</comment>
<proteinExistence type="inferred from homology"/>
<accession>A0A081C7I3</accession>
<dbReference type="InterPro" id="IPR036291">
    <property type="entry name" value="NAD(P)-bd_dom_sf"/>
</dbReference>
<dbReference type="InterPro" id="IPR013154">
    <property type="entry name" value="ADH-like_N"/>
</dbReference>
<dbReference type="AlphaFoldDB" id="A0A081C7I3"/>
<evidence type="ECO:0000313" key="7">
    <source>
        <dbReference type="Proteomes" id="UP000030661"/>
    </source>
</evidence>
<dbReference type="InterPro" id="IPR011032">
    <property type="entry name" value="GroES-like_sf"/>
</dbReference>
<dbReference type="HOGENOM" id="CLU_026673_11_0_0"/>
<dbReference type="PANTHER" id="PTHR43401">
    <property type="entry name" value="L-THREONINE 3-DEHYDROGENASE"/>
    <property type="match status" value="1"/>
</dbReference>
<evidence type="ECO:0000256" key="1">
    <source>
        <dbReference type="ARBA" id="ARBA00022723"/>
    </source>
</evidence>
<name>A0A081C7I3_VECG1</name>
<gene>
    <name evidence="6" type="ORF">U27_00435</name>
</gene>
<evidence type="ECO:0000256" key="3">
    <source>
        <dbReference type="ARBA" id="ARBA00023002"/>
    </source>
</evidence>
<dbReference type="PANTHER" id="PTHR43401:SF2">
    <property type="entry name" value="L-THREONINE 3-DEHYDROGENASE"/>
    <property type="match status" value="1"/>
</dbReference>
<dbReference type="GO" id="GO:0016491">
    <property type="term" value="F:oxidoreductase activity"/>
    <property type="evidence" value="ECO:0007669"/>
    <property type="project" value="UniProtKB-KW"/>
</dbReference>
<sequence length="347" mass="37561">MDNHNGMMKAAVFEALGKLTVKSVPIPKIAKPDEVLLKVEAASICGTDIHILHVPPEAPATIGTILGHEYIGEIIDIGSDVHNFTVGDRVVLDPNISCGSCYYCRIGKENMCSNVTVLGIFIDGGFTEYNVAPAKALFPISKEVPTEVAIFAEPLACVVNAVHKIQLDVGENVLVLGAGPIGLYFIQLLKASGAGKIFVSEISEMRAKYAYESGATRVINPQRESVEEVIRSETTDGVDVSVDAVGVLINEALTCTRRGGKILLFGQNYQARQEICQNDITRKDLTILGNYISQNRFPATVKILEGGILPLEKLVTHKLPLERIEEGIEAMKKGEAIEVIIYPSTKS</sequence>
<dbReference type="SUPFAM" id="SSF50129">
    <property type="entry name" value="GroES-like"/>
    <property type="match status" value="2"/>
</dbReference>
<evidence type="ECO:0000256" key="2">
    <source>
        <dbReference type="ARBA" id="ARBA00022833"/>
    </source>
</evidence>
<dbReference type="GO" id="GO:0008270">
    <property type="term" value="F:zinc ion binding"/>
    <property type="evidence" value="ECO:0007669"/>
    <property type="project" value="InterPro"/>
</dbReference>
<dbReference type="Pfam" id="PF08240">
    <property type="entry name" value="ADH_N"/>
    <property type="match status" value="1"/>
</dbReference>